<feature type="region of interest" description="Disordered" evidence="4">
    <location>
        <begin position="405"/>
        <end position="425"/>
    </location>
</feature>
<name>A0A7N6BJH1_ANATE</name>
<dbReference type="SUPFAM" id="SSF46774">
    <property type="entry name" value="ARID-like"/>
    <property type="match status" value="1"/>
</dbReference>
<evidence type="ECO:0000256" key="2">
    <source>
        <dbReference type="ARBA" id="ARBA00023163"/>
    </source>
</evidence>
<dbReference type="PANTHER" id="PTHR13964:SF25">
    <property type="entry name" value="AT-RICH INTERACTIVE DOMAIN-CONTAINING PROTEIN 5A"/>
    <property type="match status" value="1"/>
</dbReference>
<feature type="compositionally biased region" description="Basic and acidic residues" evidence="4">
    <location>
        <begin position="290"/>
        <end position="301"/>
    </location>
</feature>
<dbReference type="PROSITE" id="PS51011">
    <property type="entry name" value="ARID"/>
    <property type="match status" value="1"/>
</dbReference>
<dbReference type="InterPro" id="IPR051232">
    <property type="entry name" value="ARID/SWI1_ChromRemod"/>
</dbReference>
<reference evidence="6" key="2">
    <citation type="submission" date="2025-08" db="UniProtKB">
        <authorList>
            <consortium name="Ensembl"/>
        </authorList>
    </citation>
    <scope>IDENTIFICATION</scope>
</reference>
<evidence type="ECO:0000259" key="5">
    <source>
        <dbReference type="PROSITE" id="PS51011"/>
    </source>
</evidence>
<accession>A0A7N6BJH1</accession>
<dbReference type="OrthoDB" id="1938591at2759"/>
<feature type="compositionally biased region" description="Polar residues" evidence="4">
    <location>
        <begin position="302"/>
        <end position="315"/>
    </location>
</feature>
<feature type="region of interest" description="Disordered" evidence="4">
    <location>
        <begin position="205"/>
        <end position="316"/>
    </location>
</feature>
<dbReference type="InterPro" id="IPR036431">
    <property type="entry name" value="ARID_dom_sf"/>
</dbReference>
<dbReference type="Ensembl" id="ENSATET00000072447.1">
    <property type="protein sequence ID" value="ENSATEP00000063761.1"/>
    <property type="gene ID" value="ENSATEG00000028528.1"/>
</dbReference>
<dbReference type="InParanoid" id="A0A7N6BJH1"/>
<keyword evidence="1" id="KW-0805">Transcription regulation</keyword>
<reference evidence="6" key="3">
    <citation type="submission" date="2025-09" db="UniProtKB">
        <authorList>
            <consortium name="Ensembl"/>
        </authorList>
    </citation>
    <scope>IDENTIFICATION</scope>
</reference>
<keyword evidence="2" id="KW-0804">Transcription</keyword>
<dbReference type="FunCoup" id="A0A7N6BJH1">
    <property type="interactions" value="764"/>
</dbReference>
<dbReference type="GO" id="GO:0006357">
    <property type="term" value="P:regulation of transcription by RNA polymerase II"/>
    <property type="evidence" value="ECO:0007669"/>
    <property type="project" value="TreeGrafter"/>
</dbReference>
<dbReference type="SMART" id="SM01014">
    <property type="entry name" value="ARID"/>
    <property type="match status" value="1"/>
</dbReference>
<keyword evidence="3" id="KW-0539">Nucleus</keyword>
<dbReference type="SMART" id="SM00501">
    <property type="entry name" value="BRIGHT"/>
    <property type="match status" value="1"/>
</dbReference>
<proteinExistence type="predicted"/>
<reference evidence="6" key="1">
    <citation type="submission" date="2021-04" db="EMBL/GenBank/DDBJ databases">
        <authorList>
            <consortium name="Wellcome Sanger Institute Data Sharing"/>
        </authorList>
    </citation>
    <scope>NUCLEOTIDE SEQUENCE [LARGE SCALE GENOMIC DNA]</scope>
</reference>
<evidence type="ECO:0000256" key="1">
    <source>
        <dbReference type="ARBA" id="ARBA00023015"/>
    </source>
</evidence>
<sequence>FKIRRNPAAGETRRTEMTVIGCQKDKLLKKRLLTPVKKCPHCVDHQVTARRYWKKVYDELGGSPGSTSAATCTRRHYERLVLPYERHIKGEEDKPLPPSKPRKPYKRNLDGKVNKAEVKRKRTPSERELDSEVTHYILNDKLKPKENLFVSAPVHILHFKRSIDFPGTHPEESRCFLSWTAHIPSAAGEVISPLEKKKRMAQASLNLPLSPQTRASSTRNCNSSDGSPLPLSSASSRSPSSSSISSEDGSAGNEDKPPLASELPHNCSNTVKSASSCSEDRKPVSCSQTPKDHAGQNKDVSRISSQSLIPDSLKSQSKDSIWKLTHKASSKYLNYPFTEKPDWAPTSTSSFTKVIPKSVQLLRPNPVRPNYKSFQGRVVQQDDSLPCAKKLNNVPLWMYQTDKRDKSRTMLQKAPPAQQSLSHSSTTLPVCILSSYDKSGRDSRHQPPLHPSFLPSRMRLPHSQLIYPHVPVGPAHPALLGPAVYPYPYPISLLNPPTGYTCTLPAIYPHKL</sequence>
<gene>
    <name evidence="6" type="primary">ARID5A</name>
</gene>
<feature type="compositionally biased region" description="Polar residues" evidence="4">
    <location>
        <begin position="205"/>
        <end position="222"/>
    </location>
</feature>
<dbReference type="PANTHER" id="PTHR13964">
    <property type="entry name" value="RBP-RELATED"/>
    <property type="match status" value="1"/>
</dbReference>
<organism evidence="6 7">
    <name type="scientific">Anabas testudineus</name>
    <name type="common">Climbing perch</name>
    <name type="synonym">Anthias testudineus</name>
    <dbReference type="NCBI Taxonomy" id="64144"/>
    <lineage>
        <taxon>Eukaryota</taxon>
        <taxon>Metazoa</taxon>
        <taxon>Chordata</taxon>
        <taxon>Craniata</taxon>
        <taxon>Vertebrata</taxon>
        <taxon>Euteleostomi</taxon>
        <taxon>Actinopterygii</taxon>
        <taxon>Neopterygii</taxon>
        <taxon>Teleostei</taxon>
        <taxon>Neoteleostei</taxon>
        <taxon>Acanthomorphata</taxon>
        <taxon>Anabantaria</taxon>
        <taxon>Anabantiformes</taxon>
        <taxon>Anabantoidei</taxon>
        <taxon>Anabantidae</taxon>
        <taxon>Anabas</taxon>
    </lineage>
</organism>
<evidence type="ECO:0000313" key="7">
    <source>
        <dbReference type="Proteomes" id="UP000265040"/>
    </source>
</evidence>
<dbReference type="Proteomes" id="UP000265040">
    <property type="component" value="Chromosome 9"/>
</dbReference>
<feature type="domain" description="ARID" evidence="5">
    <location>
        <begin position="1"/>
        <end position="89"/>
    </location>
</feature>
<evidence type="ECO:0000256" key="3">
    <source>
        <dbReference type="ARBA" id="ARBA00023242"/>
    </source>
</evidence>
<feature type="compositionally biased region" description="Polar residues" evidence="4">
    <location>
        <begin position="266"/>
        <end position="277"/>
    </location>
</feature>
<evidence type="ECO:0000313" key="6">
    <source>
        <dbReference type="Ensembl" id="ENSATEP00000063761.1"/>
    </source>
</evidence>
<dbReference type="GeneTree" id="ENSGT00940000163584"/>
<feature type="region of interest" description="Disordered" evidence="4">
    <location>
        <begin position="88"/>
        <end position="110"/>
    </location>
</feature>
<feature type="compositionally biased region" description="Low complexity" evidence="4">
    <location>
        <begin position="223"/>
        <end position="251"/>
    </location>
</feature>
<protein>
    <recommendedName>
        <fullName evidence="5">ARID domain-containing protein</fullName>
    </recommendedName>
</protein>
<dbReference type="Gene3D" id="1.10.150.60">
    <property type="entry name" value="ARID DNA-binding domain"/>
    <property type="match status" value="1"/>
</dbReference>
<keyword evidence="7" id="KW-1185">Reference proteome</keyword>
<dbReference type="AlphaFoldDB" id="A0A7N6BJH1"/>
<evidence type="ECO:0000256" key="4">
    <source>
        <dbReference type="SAM" id="MobiDB-lite"/>
    </source>
</evidence>
<dbReference type="GO" id="GO:0005634">
    <property type="term" value="C:nucleus"/>
    <property type="evidence" value="ECO:0007669"/>
    <property type="project" value="TreeGrafter"/>
</dbReference>
<dbReference type="InterPro" id="IPR001606">
    <property type="entry name" value="ARID_dom"/>
</dbReference>
<dbReference type="GO" id="GO:0000976">
    <property type="term" value="F:transcription cis-regulatory region binding"/>
    <property type="evidence" value="ECO:0007669"/>
    <property type="project" value="TreeGrafter"/>
</dbReference>